<protein>
    <submittedName>
        <fullName evidence="1">A-kinase anchor protein 1, mitochondrial</fullName>
    </submittedName>
</protein>
<evidence type="ECO:0000313" key="1">
    <source>
        <dbReference type="EMBL" id="KFM60811.1"/>
    </source>
</evidence>
<dbReference type="InterPro" id="IPR035437">
    <property type="entry name" value="SNase_OB-fold_sf"/>
</dbReference>
<dbReference type="Gene3D" id="2.40.50.90">
    <property type="match status" value="1"/>
</dbReference>
<gene>
    <name evidence="1" type="ORF">X975_12081</name>
</gene>
<dbReference type="STRING" id="407821.A0A087T6S2"/>
<keyword evidence="2" id="KW-1185">Reference proteome</keyword>
<keyword evidence="1" id="KW-0808">Transferase</keyword>
<name>A0A087T6S2_STEMI</name>
<dbReference type="AlphaFoldDB" id="A0A087T6S2"/>
<dbReference type="EMBL" id="KK113697">
    <property type="protein sequence ID" value="KFM60811.1"/>
    <property type="molecule type" value="Genomic_DNA"/>
</dbReference>
<organism evidence="1 2">
    <name type="scientific">Stegodyphus mimosarum</name>
    <name type="common">African social velvet spider</name>
    <dbReference type="NCBI Taxonomy" id="407821"/>
    <lineage>
        <taxon>Eukaryota</taxon>
        <taxon>Metazoa</taxon>
        <taxon>Ecdysozoa</taxon>
        <taxon>Arthropoda</taxon>
        <taxon>Chelicerata</taxon>
        <taxon>Arachnida</taxon>
        <taxon>Araneae</taxon>
        <taxon>Araneomorphae</taxon>
        <taxon>Entelegynae</taxon>
        <taxon>Eresoidea</taxon>
        <taxon>Eresidae</taxon>
        <taxon>Stegodyphus</taxon>
    </lineage>
</organism>
<reference evidence="1 2" key="1">
    <citation type="submission" date="2013-11" db="EMBL/GenBank/DDBJ databases">
        <title>Genome sequencing of Stegodyphus mimosarum.</title>
        <authorList>
            <person name="Bechsgaard J."/>
        </authorList>
    </citation>
    <scope>NUCLEOTIDE SEQUENCE [LARGE SCALE GENOMIC DNA]</scope>
</reference>
<evidence type="ECO:0000313" key="2">
    <source>
        <dbReference type="Proteomes" id="UP000054359"/>
    </source>
</evidence>
<proteinExistence type="predicted"/>
<dbReference type="GO" id="GO:0016301">
    <property type="term" value="F:kinase activity"/>
    <property type="evidence" value="ECO:0007669"/>
    <property type="project" value="UniProtKB-KW"/>
</dbReference>
<feature type="non-terminal residue" evidence="1">
    <location>
        <position position="95"/>
    </location>
</feature>
<dbReference type="InterPro" id="IPR050621">
    <property type="entry name" value="Tudor_domain_containing"/>
</dbReference>
<dbReference type="Proteomes" id="UP000054359">
    <property type="component" value="Unassembled WGS sequence"/>
</dbReference>
<dbReference type="SUPFAM" id="SSF50199">
    <property type="entry name" value="Staphylococcal nuclease"/>
    <property type="match status" value="1"/>
</dbReference>
<accession>A0A087T6S2</accession>
<dbReference type="PANTHER" id="PTHR22948:SF65">
    <property type="entry name" value="A-KINASE ANCHORING PROTEIN 1"/>
    <property type="match status" value="1"/>
</dbReference>
<keyword evidence="1" id="KW-0418">Kinase</keyword>
<dbReference type="PANTHER" id="PTHR22948">
    <property type="entry name" value="TUDOR DOMAIN CONTAINING PROTEIN"/>
    <property type="match status" value="1"/>
</dbReference>
<sequence length="95" mass="10965">MRQIRTEFMNLPFVAVECCLGNVTYPEGQQAWSDEALRVMEDMCANTSLFAICDRYSSSNIPYVRLFKLCGDKTIFINRELVARDLAKWTNLPSF</sequence>
<dbReference type="OrthoDB" id="10069557at2759"/>